<dbReference type="SMART" id="SM00892">
    <property type="entry name" value="Endonuclease_NS"/>
    <property type="match status" value="1"/>
</dbReference>
<dbReference type="Pfam" id="PF01223">
    <property type="entry name" value="Endonuclease_NS"/>
    <property type="match status" value="1"/>
</dbReference>
<evidence type="ECO:0000313" key="5">
    <source>
        <dbReference type="EMBL" id="BAP55405.1"/>
    </source>
</evidence>
<dbReference type="AlphaFoldDB" id="A0A090AK80"/>
<dbReference type="InterPro" id="IPR040255">
    <property type="entry name" value="Non-specific_endonuclease"/>
</dbReference>
<name>A0A090AK80_9GAMM</name>
<dbReference type="PANTHER" id="PTHR13966">
    <property type="entry name" value="ENDONUCLEASE RELATED"/>
    <property type="match status" value="1"/>
</dbReference>
<dbReference type="HOGENOM" id="CLU_055174_2_2_6"/>
<evidence type="ECO:0000256" key="1">
    <source>
        <dbReference type="PIRSR" id="PIRSR640255-1"/>
    </source>
</evidence>
<feature type="domain" description="ENPP1-3/EXOG-like endonuclease/phosphodiesterase" evidence="3">
    <location>
        <begin position="59"/>
        <end position="250"/>
    </location>
</feature>
<feature type="domain" description="DNA/RNA non-specific endonuclease/pyrophosphatase/phosphodiesterase" evidence="4">
    <location>
        <begin position="58"/>
        <end position="250"/>
    </location>
</feature>
<dbReference type="SUPFAM" id="SSF54060">
    <property type="entry name" value="His-Me finger endonucleases"/>
    <property type="match status" value="1"/>
</dbReference>
<keyword evidence="6" id="KW-1185">Reference proteome</keyword>
<dbReference type="GO" id="GO:0003676">
    <property type="term" value="F:nucleic acid binding"/>
    <property type="evidence" value="ECO:0007669"/>
    <property type="project" value="InterPro"/>
</dbReference>
<dbReference type="GO" id="GO:0004519">
    <property type="term" value="F:endonuclease activity"/>
    <property type="evidence" value="ECO:0007669"/>
    <property type="project" value="UniProtKB-KW"/>
</dbReference>
<dbReference type="EMBL" id="AP014633">
    <property type="protein sequence ID" value="BAP55405.1"/>
    <property type="molecule type" value="Genomic_DNA"/>
</dbReference>
<evidence type="ECO:0000313" key="6">
    <source>
        <dbReference type="Proteomes" id="UP000031623"/>
    </source>
</evidence>
<dbReference type="InterPro" id="IPR044929">
    <property type="entry name" value="DNA/RNA_non-sp_Endonuclease_sf"/>
</dbReference>
<gene>
    <name evidence="5" type="ORF">THII_1108</name>
</gene>
<keyword evidence="5" id="KW-0540">Nuclease</keyword>
<dbReference type="GO" id="GO:0016787">
    <property type="term" value="F:hydrolase activity"/>
    <property type="evidence" value="ECO:0007669"/>
    <property type="project" value="InterPro"/>
</dbReference>
<dbReference type="Proteomes" id="UP000031623">
    <property type="component" value="Chromosome"/>
</dbReference>
<dbReference type="SMART" id="SM00477">
    <property type="entry name" value="NUC"/>
    <property type="match status" value="1"/>
</dbReference>
<dbReference type="InterPro" id="IPR020821">
    <property type="entry name" value="ENPP1-3/EXOG-like_nuc-like"/>
</dbReference>
<dbReference type="PANTHER" id="PTHR13966:SF5">
    <property type="entry name" value="ENDONUCLEASE G, MITOCHONDRIAL"/>
    <property type="match status" value="1"/>
</dbReference>
<accession>A0A090AK80</accession>
<dbReference type="CDD" id="cd00091">
    <property type="entry name" value="NUC"/>
    <property type="match status" value="1"/>
</dbReference>
<proteinExistence type="predicted"/>
<dbReference type="OrthoDB" id="9811262at2"/>
<feature type="binding site" evidence="2">
    <location>
        <position position="152"/>
    </location>
    <ligand>
        <name>Mg(2+)</name>
        <dbReference type="ChEBI" id="CHEBI:18420"/>
        <note>catalytic</note>
    </ligand>
</feature>
<keyword evidence="5" id="KW-0378">Hydrolase</keyword>
<reference evidence="5 6" key="1">
    <citation type="journal article" date="2014" name="ISME J.">
        <title>Ecophysiology of Thioploca ingrica as revealed by the complete genome sequence supplemented with proteomic evidence.</title>
        <authorList>
            <person name="Kojima H."/>
            <person name="Ogura Y."/>
            <person name="Yamamoto N."/>
            <person name="Togashi T."/>
            <person name="Mori H."/>
            <person name="Watanabe T."/>
            <person name="Nemoto F."/>
            <person name="Kurokawa K."/>
            <person name="Hayashi T."/>
            <person name="Fukui M."/>
        </authorList>
    </citation>
    <scope>NUCLEOTIDE SEQUENCE [LARGE SCALE GENOMIC DNA]</scope>
</reference>
<protein>
    <submittedName>
        <fullName evidence="5">DNA/RNA non-specific endonuclease</fullName>
    </submittedName>
</protein>
<organism evidence="5 6">
    <name type="scientific">Thioploca ingrica</name>
    <dbReference type="NCBI Taxonomy" id="40754"/>
    <lineage>
        <taxon>Bacteria</taxon>
        <taxon>Pseudomonadati</taxon>
        <taxon>Pseudomonadota</taxon>
        <taxon>Gammaproteobacteria</taxon>
        <taxon>Thiotrichales</taxon>
        <taxon>Thiotrichaceae</taxon>
        <taxon>Thioploca</taxon>
    </lineage>
</organism>
<dbReference type="GO" id="GO:0046872">
    <property type="term" value="F:metal ion binding"/>
    <property type="evidence" value="ECO:0007669"/>
    <property type="project" value="UniProtKB-KW"/>
</dbReference>
<evidence type="ECO:0000259" key="4">
    <source>
        <dbReference type="SMART" id="SM00892"/>
    </source>
</evidence>
<dbReference type="KEGG" id="tig:THII_1108"/>
<dbReference type="InterPro" id="IPR044925">
    <property type="entry name" value="His-Me_finger_sf"/>
</dbReference>
<dbReference type="STRING" id="40754.THII_1108"/>
<dbReference type="Gene3D" id="3.40.570.10">
    <property type="entry name" value="Extracellular Endonuclease, subunit A"/>
    <property type="match status" value="1"/>
</dbReference>
<keyword evidence="2" id="KW-0479">Metal-binding</keyword>
<sequence length="266" mass="30585">MELRCILINLASAVAGASIQYLISSQLWPKRHSIYTWVFTLRNHKKLGEPCSCDLVLDRDGYSLGYSYKHKTALWASYIVSKHSIGVNLDRGERFYPDPDIPEQYRVTPEDFRNSGYDKGHLAPSAAIDFSRRSNDQTFAISNIVLQHPKLNRQAWGSLEALIRRWTHTKSKLAVVTGPTYNNQRSKRINDIPIPKGFYTVIYSFKHQRSIGFILPNDEVKASQLWDYATAVKEVEKETGYQFLSKLGKKGRKIKAEVDVSWWKEV</sequence>
<evidence type="ECO:0000259" key="3">
    <source>
        <dbReference type="SMART" id="SM00477"/>
    </source>
</evidence>
<keyword evidence="5" id="KW-0255">Endonuclease</keyword>
<dbReference type="InterPro" id="IPR001604">
    <property type="entry name" value="Endo_G_ENPP1-like_dom"/>
</dbReference>
<evidence type="ECO:0000256" key="2">
    <source>
        <dbReference type="PIRSR" id="PIRSR640255-2"/>
    </source>
</evidence>
<feature type="active site" description="Proton acceptor" evidence="1">
    <location>
        <position position="121"/>
    </location>
</feature>